<proteinExistence type="predicted"/>
<dbReference type="Proteomes" id="UP000010729">
    <property type="component" value="Unassembled WGS sequence"/>
</dbReference>
<keyword evidence="3" id="KW-1185">Reference proteome</keyword>
<sequence>MRVGGGEARPFPNMGLGLPAADRSFTPRPSPLFEGRAGGTEDENEDLITRVISWMQCKERLSTTLILVHRRKGGN</sequence>
<feature type="region of interest" description="Disordered" evidence="1">
    <location>
        <begin position="1"/>
        <end position="41"/>
    </location>
</feature>
<evidence type="ECO:0000313" key="3">
    <source>
        <dbReference type="Proteomes" id="UP000010729"/>
    </source>
</evidence>
<dbReference type="EMBL" id="ANPE02000061">
    <property type="protein sequence ID" value="EMY35813.1"/>
    <property type="molecule type" value="Genomic_DNA"/>
</dbReference>
<comment type="caution">
    <text evidence="2">The sequence shown here is derived from an EMBL/GenBank/DDBJ whole genome shotgun (WGS) entry which is preliminary data.</text>
</comment>
<accession>N1VC17</accession>
<reference evidence="2 3" key="1">
    <citation type="journal article" date="2013" name="Genome Announc.">
        <title>Draft Genome Sequence of Arthrobacter crystallopoietes Strain BAB-32, Revealing Genes for Bioremediation.</title>
        <authorList>
            <person name="Joshi M.N."/>
            <person name="Pandit A.S."/>
            <person name="Sharma A."/>
            <person name="Pandya R.V."/>
            <person name="Desai S.M."/>
            <person name="Saxena A.K."/>
            <person name="Bagatharia S.B."/>
        </authorList>
    </citation>
    <scope>NUCLEOTIDE SEQUENCE [LARGE SCALE GENOMIC DNA]</scope>
    <source>
        <strain evidence="2 3">BAB-32</strain>
    </source>
</reference>
<evidence type="ECO:0000313" key="2">
    <source>
        <dbReference type="EMBL" id="EMY35813.1"/>
    </source>
</evidence>
<name>N1VC17_9MICC</name>
<protein>
    <submittedName>
        <fullName evidence="2">Uncharacterized protein</fullName>
    </submittedName>
</protein>
<evidence type="ECO:0000256" key="1">
    <source>
        <dbReference type="SAM" id="MobiDB-lite"/>
    </source>
</evidence>
<gene>
    <name evidence="2" type="ORF">D477_002446</name>
</gene>
<organism evidence="2 3">
    <name type="scientific">Arthrobacter crystallopoietes BAB-32</name>
    <dbReference type="NCBI Taxonomy" id="1246476"/>
    <lineage>
        <taxon>Bacteria</taxon>
        <taxon>Bacillati</taxon>
        <taxon>Actinomycetota</taxon>
        <taxon>Actinomycetes</taxon>
        <taxon>Micrococcales</taxon>
        <taxon>Micrococcaceae</taxon>
        <taxon>Crystallibacter</taxon>
    </lineage>
</organism>
<dbReference type="AlphaFoldDB" id="N1VC17"/>